<dbReference type="EMBL" id="OZ037952">
    <property type="protein sequence ID" value="CAL1717005.1"/>
    <property type="molecule type" value="Genomic_DNA"/>
</dbReference>
<dbReference type="InterPro" id="IPR032675">
    <property type="entry name" value="LRR_dom_sf"/>
</dbReference>
<gene>
    <name evidence="1" type="ORF">GFSPODELE1_LOCUS11008</name>
</gene>
<sequence length="674" mass="78299">MDSEDEREMEKQDTVYSFSGLEMRIHQNEERECLRDARIARKDPERDETITMNIARAYRVMRFFETIQGFHKGSLDLTGRHRRRYDSILSRWKDFSTELGGVLRNAQTSVTAVEIGGKPFIVSGEPILRTELEPESPERLDTFLTKWHAHDCLSLHELSTRREDTLKCLALHPTPKFQLLCLRDLPPELIHYIMDIAGVDGARRLGATCRLLREISSSYIFEHRSFRLDFMPDWDQVRSMESIDEKTAYMDSLITQRSTKLISGIDFIKPRSDILTAVRTLYVSDEWQSFNAWERTTVAADENSRHSFYAPLYDGISDLLPRLSNLQTSILAYWHITEEMISNFGCLKQLHTLKLFSCTSAVRFPYAIPKIPSLLNFQIGWSEEHCDSWLFLGMCPNIQNLFIWPARGGQPDPDITMPSIQLMAAFNPFKTLQRFNMSHVQPEWLPLLSAWIRSARDSNEPAGLHLTHFKLDIEGGLHRREIFSLLDSLSGAPIQFFVLDGLRYAAPDLFDRIAGALPQLEYLTLCYRESDIQFRTKDASWPFATWEYAPHFANFHHLRRFSWNYRTDINECGPSILQYFEQGFPDEQELWRMRADENDSFHDWECIAKLFAVFCPSLETLGFDCMWLGIRKELREDGQVAFVRDDNNMEAELSLRCNPSHESWPLCLPASHGV</sequence>
<dbReference type="SUPFAM" id="SSF81383">
    <property type="entry name" value="F-box domain"/>
    <property type="match status" value="1"/>
</dbReference>
<dbReference type="Gene3D" id="3.80.10.10">
    <property type="entry name" value="Ribonuclease Inhibitor"/>
    <property type="match status" value="1"/>
</dbReference>
<keyword evidence="2" id="KW-1185">Reference proteome</keyword>
<organism evidence="1 2">
    <name type="scientific">Somion occarium</name>
    <dbReference type="NCBI Taxonomy" id="3059160"/>
    <lineage>
        <taxon>Eukaryota</taxon>
        <taxon>Fungi</taxon>
        <taxon>Dikarya</taxon>
        <taxon>Basidiomycota</taxon>
        <taxon>Agaricomycotina</taxon>
        <taxon>Agaricomycetes</taxon>
        <taxon>Polyporales</taxon>
        <taxon>Cerrenaceae</taxon>
        <taxon>Somion</taxon>
    </lineage>
</organism>
<dbReference type="Proteomes" id="UP001497453">
    <property type="component" value="Chromosome 9"/>
</dbReference>
<reference evidence="2" key="1">
    <citation type="submission" date="2024-04" db="EMBL/GenBank/DDBJ databases">
        <authorList>
            <person name="Shaw F."/>
            <person name="Minotto A."/>
        </authorList>
    </citation>
    <scope>NUCLEOTIDE SEQUENCE [LARGE SCALE GENOMIC DNA]</scope>
</reference>
<dbReference type="SUPFAM" id="SSF52047">
    <property type="entry name" value="RNI-like"/>
    <property type="match status" value="1"/>
</dbReference>
<evidence type="ECO:0000313" key="1">
    <source>
        <dbReference type="EMBL" id="CAL1717005.1"/>
    </source>
</evidence>
<evidence type="ECO:0008006" key="3">
    <source>
        <dbReference type="Google" id="ProtNLM"/>
    </source>
</evidence>
<evidence type="ECO:0000313" key="2">
    <source>
        <dbReference type="Proteomes" id="UP001497453"/>
    </source>
</evidence>
<protein>
    <recommendedName>
        <fullName evidence="3">F-box domain-containing protein</fullName>
    </recommendedName>
</protein>
<name>A0ABP1EAG7_9APHY</name>
<accession>A0ABP1EAG7</accession>
<dbReference type="InterPro" id="IPR036047">
    <property type="entry name" value="F-box-like_dom_sf"/>
</dbReference>
<proteinExistence type="predicted"/>